<accession>A0AB39PRG8</accession>
<reference evidence="2" key="1">
    <citation type="submission" date="2024-07" db="EMBL/GenBank/DDBJ databases">
        <authorList>
            <person name="Yu S.T."/>
        </authorList>
    </citation>
    <scope>NUCLEOTIDE SEQUENCE</scope>
    <source>
        <strain evidence="2">R28</strain>
    </source>
</reference>
<protein>
    <submittedName>
        <fullName evidence="2">Uncharacterized protein</fullName>
    </submittedName>
</protein>
<dbReference type="RefSeq" id="WP_369167809.1">
    <property type="nucleotide sequence ID" value="NZ_CP163439.1"/>
</dbReference>
<proteinExistence type="predicted"/>
<evidence type="ECO:0000313" key="2">
    <source>
        <dbReference type="EMBL" id="XDQ33267.1"/>
    </source>
</evidence>
<dbReference type="AlphaFoldDB" id="A0AB39PRG8"/>
<sequence>MGKWKFYASDNDDYPSSGPQRTQIRTVTAPDKETARGALISHLNATAGGDWHADAEGE</sequence>
<feature type="region of interest" description="Disordered" evidence="1">
    <location>
        <begin position="1"/>
        <end position="22"/>
    </location>
</feature>
<gene>
    <name evidence="2" type="ORF">AB5J49_08040</name>
</gene>
<name>A0AB39PRG8_9ACTN</name>
<evidence type="ECO:0000256" key="1">
    <source>
        <dbReference type="SAM" id="MobiDB-lite"/>
    </source>
</evidence>
<dbReference type="EMBL" id="CP163439">
    <property type="protein sequence ID" value="XDQ33267.1"/>
    <property type="molecule type" value="Genomic_DNA"/>
</dbReference>
<organism evidence="2">
    <name type="scientific">Streptomyces sp. R28</name>
    <dbReference type="NCBI Taxonomy" id="3238628"/>
    <lineage>
        <taxon>Bacteria</taxon>
        <taxon>Bacillati</taxon>
        <taxon>Actinomycetota</taxon>
        <taxon>Actinomycetes</taxon>
        <taxon>Kitasatosporales</taxon>
        <taxon>Streptomycetaceae</taxon>
        <taxon>Streptomyces</taxon>
    </lineage>
</organism>